<dbReference type="CDD" id="cd03215">
    <property type="entry name" value="ABC_Carb_Monos_II"/>
    <property type="match status" value="1"/>
</dbReference>
<dbReference type="SMART" id="SM00382">
    <property type="entry name" value="AAA"/>
    <property type="match status" value="2"/>
</dbReference>
<reference evidence="6" key="1">
    <citation type="submission" date="2020-10" db="EMBL/GenBank/DDBJ databases">
        <authorList>
            <person name="Gilroy R."/>
        </authorList>
    </citation>
    <scope>NUCLEOTIDE SEQUENCE</scope>
    <source>
        <strain evidence="6">ChiHcec3-11533</strain>
    </source>
</reference>
<dbReference type="GO" id="GO:0005524">
    <property type="term" value="F:ATP binding"/>
    <property type="evidence" value="ECO:0007669"/>
    <property type="project" value="UniProtKB-KW"/>
</dbReference>
<protein>
    <submittedName>
        <fullName evidence="6">Sugar ABC transporter ATP-binding protein</fullName>
    </submittedName>
</protein>
<dbReference type="CDD" id="cd03216">
    <property type="entry name" value="ABC_Carb_Monos_I"/>
    <property type="match status" value="1"/>
</dbReference>
<dbReference type="InterPro" id="IPR027417">
    <property type="entry name" value="P-loop_NTPase"/>
</dbReference>
<dbReference type="PROSITE" id="PS50893">
    <property type="entry name" value="ABC_TRANSPORTER_2"/>
    <property type="match status" value="2"/>
</dbReference>
<sequence>MAILRTEHIRKDFPGCRALDDISVRFESHKVHALLGKNGSGKSTLIKIFSGALRPTSGAFYLDEEKLSFALPRDAVEFGMATVYQEMSIISSLSVAENIYLGRLPKRGKAIDWKKLNRDAEEILQSMNADINPATLVRDLNIWQCQIVEIAKALSKSPRVLMLDEPTSSLAQNEVDKLFRALEEIKKRDVVILYITHKLHEVPKIADTVTVLRDGKLIGTSEIAEIDNSGILSMMFGNVSIRSRPTDVVPGEKTVLEVKNLCRRNAFEQVSFALKQGEVLGIAGMLGSGRSELLRSIFGVDKFDSGKIFLNGQEVTGRITPRRMKFRGLALTPEDRKKEGLVLTQSTLDNLSFASIDKYAKGWRVDKKARLAAAKKQVEELRIKVPSLETFTSAMSGGNQQKVVVGNWLSNDPSIMMFDEPSRGIDVNAKQQIFEIIWAQAQKGISTIFVSTELEELLEVCNRILILRHGRLIGEVRPEETDIEGLYRFCMEGAAQ</sequence>
<dbReference type="PROSITE" id="PS00211">
    <property type="entry name" value="ABC_TRANSPORTER_1"/>
    <property type="match status" value="1"/>
</dbReference>
<evidence type="ECO:0000256" key="1">
    <source>
        <dbReference type="ARBA" id="ARBA00022448"/>
    </source>
</evidence>
<keyword evidence="4 6" id="KW-0067">ATP-binding</keyword>
<dbReference type="AlphaFoldDB" id="A0A9D1IBD6"/>
<proteinExistence type="predicted"/>
<dbReference type="PANTHER" id="PTHR43790">
    <property type="entry name" value="CARBOHYDRATE TRANSPORT ATP-BINDING PROTEIN MG119-RELATED"/>
    <property type="match status" value="1"/>
</dbReference>
<dbReference type="GO" id="GO:0016887">
    <property type="term" value="F:ATP hydrolysis activity"/>
    <property type="evidence" value="ECO:0007669"/>
    <property type="project" value="InterPro"/>
</dbReference>
<dbReference type="SUPFAM" id="SSF52540">
    <property type="entry name" value="P-loop containing nucleoside triphosphate hydrolases"/>
    <property type="match status" value="2"/>
</dbReference>
<dbReference type="InterPro" id="IPR003439">
    <property type="entry name" value="ABC_transporter-like_ATP-bd"/>
</dbReference>
<feature type="domain" description="ABC transporter" evidence="5">
    <location>
        <begin position="243"/>
        <end position="494"/>
    </location>
</feature>
<dbReference type="Gene3D" id="3.40.50.300">
    <property type="entry name" value="P-loop containing nucleotide triphosphate hydrolases"/>
    <property type="match status" value="2"/>
</dbReference>
<comment type="caution">
    <text evidence="6">The sequence shown here is derived from an EMBL/GenBank/DDBJ whole genome shotgun (WGS) entry which is preliminary data.</text>
</comment>
<dbReference type="InterPro" id="IPR003593">
    <property type="entry name" value="AAA+_ATPase"/>
</dbReference>
<evidence type="ECO:0000256" key="4">
    <source>
        <dbReference type="ARBA" id="ARBA00022840"/>
    </source>
</evidence>
<dbReference type="PANTHER" id="PTHR43790:SF9">
    <property type="entry name" value="GALACTOFURANOSE TRANSPORTER ATP-BINDING PROTEIN YTFR"/>
    <property type="match status" value="1"/>
</dbReference>
<dbReference type="EMBL" id="DVMU01000140">
    <property type="protein sequence ID" value="HIU34157.1"/>
    <property type="molecule type" value="Genomic_DNA"/>
</dbReference>
<keyword evidence="3" id="KW-0547">Nucleotide-binding</keyword>
<gene>
    <name evidence="6" type="ORF">IAB02_06290</name>
</gene>
<evidence type="ECO:0000256" key="3">
    <source>
        <dbReference type="ARBA" id="ARBA00022741"/>
    </source>
</evidence>
<name>A0A9D1IBD6_9FIRM</name>
<dbReference type="Pfam" id="PF00005">
    <property type="entry name" value="ABC_tran"/>
    <property type="match status" value="2"/>
</dbReference>
<evidence type="ECO:0000313" key="6">
    <source>
        <dbReference type="EMBL" id="HIU34157.1"/>
    </source>
</evidence>
<evidence type="ECO:0000256" key="2">
    <source>
        <dbReference type="ARBA" id="ARBA00022737"/>
    </source>
</evidence>
<dbReference type="Proteomes" id="UP000824072">
    <property type="component" value="Unassembled WGS sequence"/>
</dbReference>
<feature type="domain" description="ABC transporter" evidence="5">
    <location>
        <begin position="4"/>
        <end position="239"/>
    </location>
</feature>
<dbReference type="InterPro" id="IPR017871">
    <property type="entry name" value="ABC_transporter-like_CS"/>
</dbReference>
<reference evidence="6" key="2">
    <citation type="journal article" date="2021" name="PeerJ">
        <title>Extensive microbial diversity within the chicken gut microbiome revealed by metagenomics and culture.</title>
        <authorList>
            <person name="Gilroy R."/>
            <person name="Ravi A."/>
            <person name="Getino M."/>
            <person name="Pursley I."/>
            <person name="Horton D.L."/>
            <person name="Alikhan N.F."/>
            <person name="Baker D."/>
            <person name="Gharbi K."/>
            <person name="Hall N."/>
            <person name="Watson M."/>
            <person name="Adriaenssens E.M."/>
            <person name="Foster-Nyarko E."/>
            <person name="Jarju S."/>
            <person name="Secka A."/>
            <person name="Antonio M."/>
            <person name="Oren A."/>
            <person name="Chaudhuri R.R."/>
            <person name="La Ragione R."/>
            <person name="Hildebrand F."/>
            <person name="Pallen M.J."/>
        </authorList>
    </citation>
    <scope>NUCLEOTIDE SEQUENCE</scope>
    <source>
        <strain evidence="6">ChiHcec3-11533</strain>
    </source>
</reference>
<organism evidence="6 7">
    <name type="scientific">Candidatus Pullichristensenella excrementigallinarum</name>
    <dbReference type="NCBI Taxonomy" id="2840907"/>
    <lineage>
        <taxon>Bacteria</taxon>
        <taxon>Bacillati</taxon>
        <taxon>Bacillota</taxon>
        <taxon>Clostridia</taxon>
        <taxon>Candidatus Pullichristensenella</taxon>
    </lineage>
</organism>
<evidence type="ECO:0000259" key="5">
    <source>
        <dbReference type="PROSITE" id="PS50893"/>
    </source>
</evidence>
<dbReference type="InterPro" id="IPR050107">
    <property type="entry name" value="ABC_carbohydrate_import_ATPase"/>
</dbReference>
<keyword evidence="1" id="KW-0813">Transport</keyword>
<keyword evidence="2" id="KW-0677">Repeat</keyword>
<accession>A0A9D1IBD6</accession>
<evidence type="ECO:0000313" key="7">
    <source>
        <dbReference type="Proteomes" id="UP000824072"/>
    </source>
</evidence>